<sequence>MGARLTAMVESVPPPWARLPGDGWTAVTVGESGAAVFRSADGSRYAKCVRGDQAVSLEAERDRVEWLSAQAVPGPRVLDWRATDEGACLVTSAVRGVGADTLSASRLRAAWGTITDAVRRLHDLPPSRCPFSRDLTRMFAAARDVVARGAVNPEFLPVEQQRTPPERLLARLEPQLGHRLEQEADESVVCHGDLCLPNIILDPETLDVAGFIDLGRLGRADPYADIALLLATARERWDDERQAEAAEKDFADRYGLVLDRDRERFYLHLDPLTWG</sequence>
<dbReference type="SUPFAM" id="SSF56112">
    <property type="entry name" value="Protein kinase-like (PK-like)"/>
    <property type="match status" value="1"/>
</dbReference>
<keyword evidence="12" id="KW-1185">Reference proteome</keyword>
<dbReference type="InterPro" id="IPR051678">
    <property type="entry name" value="AGP_Transferase"/>
</dbReference>
<dbReference type="Proteomes" id="UP000190637">
    <property type="component" value="Unassembled WGS sequence"/>
</dbReference>
<keyword evidence="9" id="KW-0460">Magnesium</keyword>
<dbReference type="PANTHER" id="PTHR21310:SF41">
    <property type="entry name" value="3'-PHOSPHOTRANSFERASE, PUTATIVE-RELATED"/>
    <property type="match status" value="1"/>
</dbReference>
<feature type="domain" description="Aminoglycoside phosphotransferase" evidence="10">
    <location>
        <begin position="25"/>
        <end position="261"/>
    </location>
</feature>
<dbReference type="GO" id="GO:0046677">
    <property type="term" value="P:response to antibiotic"/>
    <property type="evidence" value="ECO:0007669"/>
    <property type="project" value="UniProtKB-KW"/>
</dbReference>
<accession>A0A1T4PEC8</accession>
<dbReference type="AlphaFoldDB" id="A0A1T4PEC8"/>
<feature type="binding site" evidence="9">
    <location>
        <position position="213"/>
    </location>
    <ligand>
        <name>Mg(2+)</name>
        <dbReference type="ChEBI" id="CHEBI:18420"/>
    </ligand>
</feature>
<protein>
    <submittedName>
        <fullName evidence="11">Streptomycin 3-kinase</fullName>
    </submittedName>
</protein>
<dbReference type="PANTHER" id="PTHR21310">
    <property type="entry name" value="AMINOGLYCOSIDE PHOSPHOTRANSFERASE-RELATED-RELATED"/>
    <property type="match status" value="1"/>
</dbReference>
<dbReference type="NCBIfam" id="NF032896">
    <property type="entry name" value="APH_3pp"/>
    <property type="match status" value="1"/>
</dbReference>
<dbReference type="Gene3D" id="3.90.1200.10">
    <property type="match status" value="1"/>
</dbReference>
<evidence type="ECO:0000256" key="4">
    <source>
        <dbReference type="ARBA" id="ARBA00022777"/>
    </source>
</evidence>
<reference evidence="11 12" key="1">
    <citation type="submission" date="2017-02" db="EMBL/GenBank/DDBJ databases">
        <authorList>
            <person name="Peterson S.W."/>
        </authorList>
    </citation>
    <scope>NUCLEOTIDE SEQUENCE [LARGE SCALE GENOMIC DNA]</scope>
    <source>
        <strain evidence="11 12">DSM 45154</strain>
    </source>
</reference>
<evidence type="ECO:0000256" key="7">
    <source>
        <dbReference type="PIRNR" id="PIRNR000706"/>
    </source>
</evidence>
<evidence type="ECO:0000256" key="8">
    <source>
        <dbReference type="PIRSR" id="PIRSR000706-1"/>
    </source>
</evidence>
<gene>
    <name evidence="11" type="ORF">SAMN02745673_01772</name>
</gene>
<evidence type="ECO:0000313" key="11">
    <source>
        <dbReference type="EMBL" id="SJZ89904.1"/>
    </source>
</evidence>
<evidence type="ECO:0000259" key="10">
    <source>
        <dbReference type="Pfam" id="PF01636"/>
    </source>
</evidence>
<keyword evidence="4 7" id="KW-0418">Kinase</keyword>
<dbReference type="CDD" id="cd05150">
    <property type="entry name" value="APH"/>
    <property type="match status" value="1"/>
</dbReference>
<dbReference type="InterPro" id="IPR002575">
    <property type="entry name" value="Aminoglycoside_PTrfase"/>
</dbReference>
<evidence type="ECO:0000256" key="5">
    <source>
        <dbReference type="ARBA" id="ARBA00022840"/>
    </source>
</evidence>
<evidence type="ECO:0000256" key="3">
    <source>
        <dbReference type="ARBA" id="ARBA00022741"/>
    </source>
</evidence>
<evidence type="ECO:0000256" key="6">
    <source>
        <dbReference type="ARBA" id="ARBA00023251"/>
    </source>
</evidence>
<dbReference type="Pfam" id="PF01636">
    <property type="entry name" value="APH"/>
    <property type="match status" value="1"/>
</dbReference>
<proteinExistence type="inferred from homology"/>
<keyword evidence="5 7" id="KW-0067">ATP-binding</keyword>
<dbReference type="InterPro" id="IPR024165">
    <property type="entry name" value="Kan/Strep_kinase"/>
</dbReference>
<dbReference type="Gene3D" id="3.30.200.20">
    <property type="entry name" value="Phosphorylase Kinase, domain 1"/>
    <property type="match status" value="1"/>
</dbReference>
<keyword evidence="2 7" id="KW-0808">Transferase</keyword>
<dbReference type="GO" id="GO:0005524">
    <property type="term" value="F:ATP binding"/>
    <property type="evidence" value="ECO:0007669"/>
    <property type="project" value="UniProtKB-KW"/>
</dbReference>
<keyword evidence="3 7" id="KW-0547">Nucleotide-binding</keyword>
<name>A0A1T4PEC8_9ACTN</name>
<feature type="active site" description="Proton acceptor" evidence="8">
    <location>
        <position position="193"/>
    </location>
</feature>
<comment type="similarity">
    <text evidence="1 7">Belongs to the aminoglycoside phosphotransferase family.</text>
</comment>
<dbReference type="GO" id="GO:0016773">
    <property type="term" value="F:phosphotransferase activity, alcohol group as acceptor"/>
    <property type="evidence" value="ECO:0007669"/>
    <property type="project" value="InterPro"/>
</dbReference>
<dbReference type="EMBL" id="FUWS01000004">
    <property type="protein sequence ID" value="SJZ89904.1"/>
    <property type="molecule type" value="Genomic_DNA"/>
</dbReference>
<dbReference type="GO" id="GO:0016301">
    <property type="term" value="F:kinase activity"/>
    <property type="evidence" value="ECO:0007669"/>
    <property type="project" value="UniProtKB-KW"/>
</dbReference>
<keyword evidence="9" id="KW-0479">Metal-binding</keyword>
<evidence type="ECO:0000256" key="1">
    <source>
        <dbReference type="ARBA" id="ARBA00006219"/>
    </source>
</evidence>
<evidence type="ECO:0000256" key="9">
    <source>
        <dbReference type="PIRSR" id="PIRSR000706-2"/>
    </source>
</evidence>
<dbReference type="STRING" id="1122192.SAMN02745673_01772"/>
<dbReference type="PIRSF" id="PIRSF000706">
    <property type="entry name" value="Kanamycin_kin"/>
    <property type="match status" value="1"/>
</dbReference>
<dbReference type="InterPro" id="IPR011009">
    <property type="entry name" value="Kinase-like_dom_sf"/>
</dbReference>
<organism evidence="11 12">
    <name type="scientific">Marinactinospora thermotolerans DSM 45154</name>
    <dbReference type="NCBI Taxonomy" id="1122192"/>
    <lineage>
        <taxon>Bacteria</taxon>
        <taxon>Bacillati</taxon>
        <taxon>Actinomycetota</taxon>
        <taxon>Actinomycetes</taxon>
        <taxon>Streptosporangiales</taxon>
        <taxon>Nocardiopsidaceae</taxon>
        <taxon>Marinactinospora</taxon>
    </lineage>
</organism>
<feature type="binding site" evidence="9">
    <location>
        <position position="198"/>
    </location>
    <ligand>
        <name>Mg(2+)</name>
        <dbReference type="ChEBI" id="CHEBI:18420"/>
    </ligand>
</feature>
<evidence type="ECO:0000313" key="12">
    <source>
        <dbReference type="Proteomes" id="UP000190637"/>
    </source>
</evidence>
<dbReference type="GO" id="GO:0046872">
    <property type="term" value="F:metal ion binding"/>
    <property type="evidence" value="ECO:0007669"/>
    <property type="project" value="UniProtKB-KW"/>
</dbReference>
<evidence type="ECO:0000256" key="2">
    <source>
        <dbReference type="ARBA" id="ARBA00022679"/>
    </source>
</evidence>
<keyword evidence="6 7" id="KW-0046">Antibiotic resistance</keyword>